<evidence type="ECO:0000256" key="2">
    <source>
        <dbReference type="ARBA" id="ARBA00022448"/>
    </source>
</evidence>
<evidence type="ECO:0000256" key="3">
    <source>
        <dbReference type="ARBA" id="ARBA00022475"/>
    </source>
</evidence>
<comment type="caution">
    <text evidence="9">The sequence shown here is derived from an EMBL/GenBank/DDBJ whole genome shotgun (WGS) entry which is preliminary data.</text>
</comment>
<dbReference type="Pfam" id="PF00528">
    <property type="entry name" value="BPD_transp_1"/>
    <property type="match status" value="1"/>
</dbReference>
<keyword evidence="5 7" id="KW-1133">Transmembrane helix</keyword>
<dbReference type="PANTHER" id="PTHR43386">
    <property type="entry name" value="OLIGOPEPTIDE TRANSPORT SYSTEM PERMEASE PROTEIN APPC"/>
    <property type="match status" value="1"/>
</dbReference>
<dbReference type="GO" id="GO:0005886">
    <property type="term" value="C:plasma membrane"/>
    <property type="evidence" value="ECO:0007669"/>
    <property type="project" value="UniProtKB-SubCell"/>
</dbReference>
<organism evidence="9 10">
    <name type="scientific">Arsenicitalea aurantiaca</name>
    <dbReference type="NCBI Taxonomy" id="1783274"/>
    <lineage>
        <taxon>Bacteria</taxon>
        <taxon>Pseudomonadati</taxon>
        <taxon>Pseudomonadota</taxon>
        <taxon>Alphaproteobacteria</taxon>
        <taxon>Hyphomicrobiales</taxon>
        <taxon>Devosiaceae</taxon>
        <taxon>Arsenicitalea</taxon>
    </lineage>
</organism>
<name>A0A433XL09_9HYPH</name>
<feature type="transmembrane region" description="Helical" evidence="7">
    <location>
        <begin position="203"/>
        <end position="225"/>
    </location>
</feature>
<dbReference type="OrthoDB" id="7265679at2"/>
<evidence type="ECO:0000256" key="6">
    <source>
        <dbReference type="ARBA" id="ARBA00023136"/>
    </source>
</evidence>
<dbReference type="InterPro" id="IPR000515">
    <property type="entry name" value="MetI-like"/>
</dbReference>
<feature type="transmembrane region" description="Helical" evidence="7">
    <location>
        <begin position="132"/>
        <end position="150"/>
    </location>
</feature>
<comment type="similarity">
    <text evidence="7">Belongs to the binding-protein-dependent transport system permease family.</text>
</comment>
<comment type="subcellular location">
    <subcellularLocation>
        <location evidence="1 7">Cell membrane</location>
        <topology evidence="1 7">Multi-pass membrane protein</topology>
    </subcellularLocation>
</comment>
<feature type="transmembrane region" description="Helical" evidence="7">
    <location>
        <begin position="31"/>
        <end position="51"/>
    </location>
</feature>
<keyword evidence="6 7" id="KW-0472">Membrane</keyword>
<keyword evidence="3" id="KW-1003">Cell membrane</keyword>
<accession>A0A433XL09</accession>
<evidence type="ECO:0000256" key="4">
    <source>
        <dbReference type="ARBA" id="ARBA00022692"/>
    </source>
</evidence>
<dbReference type="AlphaFoldDB" id="A0A433XL09"/>
<feature type="transmembrane region" description="Helical" evidence="7">
    <location>
        <begin position="261"/>
        <end position="279"/>
    </location>
</feature>
<feature type="domain" description="ABC transmembrane type-1" evidence="8">
    <location>
        <begin position="90"/>
        <end position="279"/>
    </location>
</feature>
<dbReference type="GO" id="GO:0055085">
    <property type="term" value="P:transmembrane transport"/>
    <property type="evidence" value="ECO:0007669"/>
    <property type="project" value="InterPro"/>
</dbReference>
<dbReference type="EMBL" id="RZNJ01000001">
    <property type="protein sequence ID" value="RUT34741.1"/>
    <property type="molecule type" value="Genomic_DNA"/>
</dbReference>
<evidence type="ECO:0000256" key="5">
    <source>
        <dbReference type="ARBA" id="ARBA00022989"/>
    </source>
</evidence>
<evidence type="ECO:0000313" key="9">
    <source>
        <dbReference type="EMBL" id="RUT34741.1"/>
    </source>
</evidence>
<dbReference type="PROSITE" id="PS50928">
    <property type="entry name" value="ABC_TM1"/>
    <property type="match status" value="1"/>
</dbReference>
<keyword evidence="4 7" id="KW-0812">Transmembrane</keyword>
<gene>
    <name evidence="9" type="ORF">EMQ25_01900</name>
</gene>
<dbReference type="Pfam" id="PF12911">
    <property type="entry name" value="OppC_N"/>
    <property type="match status" value="1"/>
</dbReference>
<dbReference type="CDD" id="cd06261">
    <property type="entry name" value="TM_PBP2"/>
    <property type="match status" value="1"/>
</dbReference>
<evidence type="ECO:0000259" key="8">
    <source>
        <dbReference type="PROSITE" id="PS50928"/>
    </source>
</evidence>
<dbReference type="InterPro" id="IPR035906">
    <property type="entry name" value="MetI-like_sf"/>
</dbReference>
<evidence type="ECO:0000256" key="7">
    <source>
        <dbReference type="RuleBase" id="RU363032"/>
    </source>
</evidence>
<evidence type="ECO:0000313" key="10">
    <source>
        <dbReference type="Proteomes" id="UP000281547"/>
    </source>
</evidence>
<dbReference type="InterPro" id="IPR025966">
    <property type="entry name" value="OppC_N"/>
</dbReference>
<protein>
    <submittedName>
        <fullName evidence="9">ABC transporter permease</fullName>
    </submittedName>
</protein>
<dbReference type="PANTHER" id="PTHR43386:SF25">
    <property type="entry name" value="PEPTIDE ABC TRANSPORTER PERMEASE PROTEIN"/>
    <property type="match status" value="1"/>
</dbReference>
<proteinExistence type="inferred from homology"/>
<dbReference type="Gene3D" id="1.10.3720.10">
    <property type="entry name" value="MetI-like"/>
    <property type="match status" value="1"/>
</dbReference>
<feature type="transmembrane region" description="Helical" evidence="7">
    <location>
        <begin position="156"/>
        <end position="172"/>
    </location>
</feature>
<dbReference type="InterPro" id="IPR050366">
    <property type="entry name" value="BP-dependent_transpt_permease"/>
</dbReference>
<feature type="transmembrane region" description="Helical" evidence="7">
    <location>
        <begin position="94"/>
        <end position="120"/>
    </location>
</feature>
<sequence length="293" mass="30759">MSDATATPLAAPRGGNRPSALRRALGHPSTMIGLCIVVFFSLVAIFAPWLAPYDPNVSDWLSIRQAPSALHWFGTDDLGRDVLSRVIFGARASLAAGLIAVTIAIALGLPLGLIAGYFGGVLDMVISRFTDALLAVPFLVLAIALAAFLGPSLENAMIAIGVSAMPIFIRLTRGQVLSIKNEDYVTAVRALGVRDRSIIASHILPNILAPVVVQATITMAVAVLAEASLAFLGLGQRPPAPSWGSMLDIARQFLTEAPWMAVWPGLAIIAIVLGFNLLGDGLNDTLNPHGEGD</sequence>
<dbReference type="Proteomes" id="UP000281547">
    <property type="component" value="Unassembled WGS sequence"/>
</dbReference>
<evidence type="ECO:0000256" key="1">
    <source>
        <dbReference type="ARBA" id="ARBA00004651"/>
    </source>
</evidence>
<dbReference type="RefSeq" id="WP_127186860.1">
    <property type="nucleotide sequence ID" value="NZ_RZNJ01000001.1"/>
</dbReference>
<reference evidence="9 10" key="1">
    <citation type="journal article" date="2016" name="Int. J. Syst. Evol. Microbiol.">
        <title>Arsenicitalea aurantiaca gen. nov., sp. nov., a new member of the family Hyphomicrobiaceae, isolated from high-arsenic sediment.</title>
        <authorList>
            <person name="Mu Y."/>
            <person name="Zhou L."/>
            <person name="Zeng X.C."/>
            <person name="Liu L."/>
            <person name="Pan Y."/>
            <person name="Chen X."/>
            <person name="Wang J."/>
            <person name="Li S."/>
            <person name="Li W.J."/>
            <person name="Wang Y."/>
        </authorList>
    </citation>
    <scope>NUCLEOTIDE SEQUENCE [LARGE SCALE GENOMIC DNA]</scope>
    <source>
        <strain evidence="9 10">42-50</strain>
    </source>
</reference>
<keyword evidence="10" id="KW-1185">Reference proteome</keyword>
<dbReference type="SUPFAM" id="SSF161098">
    <property type="entry name" value="MetI-like"/>
    <property type="match status" value="1"/>
</dbReference>
<keyword evidence="2 7" id="KW-0813">Transport</keyword>